<evidence type="ECO:0000313" key="1">
    <source>
        <dbReference type="EMBL" id="KKL80137.1"/>
    </source>
</evidence>
<comment type="caution">
    <text evidence="1">The sequence shown here is derived from an EMBL/GenBank/DDBJ whole genome shotgun (WGS) entry which is preliminary data.</text>
</comment>
<name>A0A0F9HYA3_9ZZZZ</name>
<protein>
    <submittedName>
        <fullName evidence="1">Uncharacterized protein</fullName>
    </submittedName>
</protein>
<reference evidence="1" key="1">
    <citation type="journal article" date="2015" name="Nature">
        <title>Complex archaea that bridge the gap between prokaryotes and eukaryotes.</title>
        <authorList>
            <person name="Spang A."/>
            <person name="Saw J.H."/>
            <person name="Jorgensen S.L."/>
            <person name="Zaremba-Niedzwiedzka K."/>
            <person name="Martijn J."/>
            <person name="Lind A.E."/>
            <person name="van Eijk R."/>
            <person name="Schleper C."/>
            <person name="Guy L."/>
            <person name="Ettema T.J."/>
        </authorList>
    </citation>
    <scope>NUCLEOTIDE SEQUENCE</scope>
</reference>
<organism evidence="1">
    <name type="scientific">marine sediment metagenome</name>
    <dbReference type="NCBI Taxonomy" id="412755"/>
    <lineage>
        <taxon>unclassified sequences</taxon>
        <taxon>metagenomes</taxon>
        <taxon>ecological metagenomes</taxon>
    </lineage>
</organism>
<sequence>DIRSAAMKDLPHWVKKILENDNLTCGVCDKVVSLKDLFSMGIQKSSMKPYKEVLFVGIVCKACKEMTLFELREMTLIDFAFEILGGQSQVQSRTNKKELDKEINISSRSKKNI</sequence>
<gene>
    <name evidence="1" type="ORF">LCGC14_2007800</name>
</gene>
<accession>A0A0F9HYA3</accession>
<dbReference type="EMBL" id="LAZR01022945">
    <property type="protein sequence ID" value="KKL80137.1"/>
    <property type="molecule type" value="Genomic_DNA"/>
</dbReference>
<proteinExistence type="predicted"/>
<feature type="non-terminal residue" evidence="1">
    <location>
        <position position="1"/>
    </location>
</feature>
<dbReference type="AlphaFoldDB" id="A0A0F9HYA3"/>